<feature type="domain" description="Blue (type 1) copper" evidence="4">
    <location>
        <begin position="181"/>
        <end position="273"/>
    </location>
</feature>
<feature type="signal peptide" evidence="3">
    <location>
        <begin position="1"/>
        <end position="23"/>
    </location>
</feature>
<protein>
    <recommendedName>
        <fullName evidence="4">Blue (type 1) copper domain-containing protein</fullName>
    </recommendedName>
</protein>
<name>A0A2T0A0G3_RHOTO</name>
<dbReference type="PANTHER" id="PTHR34883">
    <property type="entry name" value="SERINE-RICH PROTEIN, PUTATIVE-RELATED-RELATED"/>
    <property type="match status" value="1"/>
</dbReference>
<dbReference type="OrthoDB" id="2331100at2759"/>
<dbReference type="CDD" id="cd00920">
    <property type="entry name" value="Cupredoxin"/>
    <property type="match status" value="1"/>
</dbReference>
<dbReference type="Proteomes" id="UP000239560">
    <property type="component" value="Unassembled WGS sequence"/>
</dbReference>
<evidence type="ECO:0000313" key="6">
    <source>
        <dbReference type="Proteomes" id="UP000239560"/>
    </source>
</evidence>
<proteinExistence type="predicted"/>
<dbReference type="PROSITE" id="PS51257">
    <property type="entry name" value="PROKAR_LIPOPROTEIN"/>
    <property type="match status" value="1"/>
</dbReference>
<gene>
    <name evidence="5" type="ORF">AAT19DRAFT_10350</name>
</gene>
<dbReference type="Gene3D" id="2.60.40.420">
    <property type="entry name" value="Cupredoxins - blue copper proteins"/>
    <property type="match status" value="1"/>
</dbReference>
<dbReference type="PANTHER" id="PTHR34883:SF15">
    <property type="entry name" value="EXTRACELLULAR SERINE-RICH PROTEIN"/>
    <property type="match status" value="1"/>
</dbReference>
<evidence type="ECO:0000256" key="1">
    <source>
        <dbReference type="ARBA" id="ARBA00022723"/>
    </source>
</evidence>
<keyword evidence="3" id="KW-0732">Signal</keyword>
<comment type="caution">
    <text evidence="5">The sequence shown here is derived from an EMBL/GenBank/DDBJ whole genome shotgun (WGS) entry which is preliminary data.</text>
</comment>
<evidence type="ECO:0000256" key="2">
    <source>
        <dbReference type="ARBA" id="ARBA00023008"/>
    </source>
</evidence>
<dbReference type="Pfam" id="PF00127">
    <property type="entry name" value="Copper-bind"/>
    <property type="match status" value="1"/>
</dbReference>
<dbReference type="GO" id="GO:0005507">
    <property type="term" value="F:copper ion binding"/>
    <property type="evidence" value="ECO:0007669"/>
    <property type="project" value="InterPro"/>
</dbReference>
<evidence type="ECO:0000313" key="5">
    <source>
        <dbReference type="EMBL" id="PRQ71492.1"/>
    </source>
</evidence>
<accession>A0A2T0A0G3</accession>
<organism evidence="5 6">
    <name type="scientific">Rhodotorula toruloides</name>
    <name type="common">Yeast</name>
    <name type="synonym">Rhodosporidium toruloides</name>
    <dbReference type="NCBI Taxonomy" id="5286"/>
    <lineage>
        <taxon>Eukaryota</taxon>
        <taxon>Fungi</taxon>
        <taxon>Dikarya</taxon>
        <taxon>Basidiomycota</taxon>
        <taxon>Pucciniomycotina</taxon>
        <taxon>Microbotryomycetes</taxon>
        <taxon>Sporidiobolales</taxon>
        <taxon>Sporidiobolaceae</taxon>
        <taxon>Rhodotorula</taxon>
    </lineage>
</organism>
<dbReference type="InterPro" id="IPR008972">
    <property type="entry name" value="Cupredoxin"/>
</dbReference>
<reference evidence="5 6" key="1">
    <citation type="journal article" date="2018" name="Elife">
        <title>Functional genomics of lipid metabolism in the oleaginous yeast Rhodosporidium toruloides.</title>
        <authorList>
            <person name="Coradetti S.T."/>
            <person name="Pinel D."/>
            <person name="Geiselman G."/>
            <person name="Ito M."/>
            <person name="Mondo S."/>
            <person name="Reilly M.C."/>
            <person name="Cheng Y.F."/>
            <person name="Bauer S."/>
            <person name="Grigoriev I."/>
            <person name="Gladden J.M."/>
            <person name="Simmons B.A."/>
            <person name="Brem R."/>
            <person name="Arkin A.P."/>
            <person name="Skerker J.M."/>
        </authorList>
    </citation>
    <scope>NUCLEOTIDE SEQUENCE [LARGE SCALE GENOMIC DNA]</scope>
    <source>
        <strain evidence="5 6">NBRC 0880</strain>
    </source>
</reference>
<dbReference type="EMBL" id="LCTV02000012">
    <property type="protein sequence ID" value="PRQ71492.1"/>
    <property type="molecule type" value="Genomic_DNA"/>
</dbReference>
<dbReference type="InterPro" id="IPR052953">
    <property type="entry name" value="Ser-rich/MCO-related"/>
</dbReference>
<dbReference type="GO" id="GO:0009055">
    <property type="term" value="F:electron transfer activity"/>
    <property type="evidence" value="ECO:0007669"/>
    <property type="project" value="InterPro"/>
</dbReference>
<dbReference type="AlphaFoldDB" id="A0A2T0A0G3"/>
<evidence type="ECO:0000259" key="4">
    <source>
        <dbReference type="Pfam" id="PF00127"/>
    </source>
</evidence>
<dbReference type="SUPFAM" id="SSF49503">
    <property type="entry name" value="Cupredoxins"/>
    <property type="match status" value="1"/>
</dbReference>
<dbReference type="InterPro" id="IPR000923">
    <property type="entry name" value="BlueCu_1"/>
</dbReference>
<keyword evidence="2" id="KW-0186">Copper</keyword>
<keyword evidence="1" id="KW-0479">Metal-binding</keyword>
<feature type="chain" id="PRO_5015399135" description="Blue (type 1) copper domain-containing protein" evidence="3">
    <location>
        <begin position="24"/>
        <end position="416"/>
    </location>
</feature>
<evidence type="ECO:0000256" key="3">
    <source>
        <dbReference type="SAM" id="SignalP"/>
    </source>
</evidence>
<sequence length="416" mass="41903">MKTSTSLILSLGLACLPLGLAHANSPSSHLKRNLKRSPQNYGSGGAYGGAMGGMGAMSEMGGMGGGAMSEQASASDSMSMGMDMSASLGMSGMSEMATPTESAMGAAESAMATIQGAMGSMGPSLDMCVQRCMASNGLSWPSGVASAALPALTGTPSMMAPMPSGAGTMVNGSLVGGPGQVVVAPKKGDLRFVPFNIVASPGQTVEFIWGAGPHTVTQSSQLSICNATQQTGAFNSGMQQAGFQMPLTVNDSSTIFYYCAVPNHCQKGMFGLINGQVSLDGKNTFGEYMNGWAKASQENQDLLDITIQITSGNSAAASWGESLSTAQFESWALPWAMQQIMYTRQYFAENPQLLAATAGNATSPSTSTISNAGSPASTGSAASASASASMSSGAASSNKAAGALALIAIVALALLA</sequence>